<dbReference type="Proteomes" id="UP000076532">
    <property type="component" value="Unassembled WGS sequence"/>
</dbReference>
<dbReference type="AlphaFoldDB" id="A0A166R0M9"/>
<name>A0A166R0M9_9AGAM</name>
<evidence type="ECO:0000256" key="1">
    <source>
        <dbReference type="SAM" id="MobiDB-lite"/>
    </source>
</evidence>
<dbReference type="EMBL" id="KV417507">
    <property type="protein sequence ID" value="KZP27769.1"/>
    <property type="molecule type" value="Genomic_DNA"/>
</dbReference>
<gene>
    <name evidence="2" type="ORF">FIBSPDRAFT_948345</name>
</gene>
<evidence type="ECO:0000313" key="3">
    <source>
        <dbReference type="Proteomes" id="UP000076532"/>
    </source>
</evidence>
<organism evidence="2 3">
    <name type="scientific">Athelia psychrophila</name>
    <dbReference type="NCBI Taxonomy" id="1759441"/>
    <lineage>
        <taxon>Eukaryota</taxon>
        <taxon>Fungi</taxon>
        <taxon>Dikarya</taxon>
        <taxon>Basidiomycota</taxon>
        <taxon>Agaricomycotina</taxon>
        <taxon>Agaricomycetes</taxon>
        <taxon>Agaricomycetidae</taxon>
        <taxon>Atheliales</taxon>
        <taxon>Atheliaceae</taxon>
        <taxon>Athelia</taxon>
    </lineage>
</organism>
<accession>A0A166R0M9</accession>
<protein>
    <submittedName>
        <fullName evidence="2">Uncharacterized protein</fullName>
    </submittedName>
</protein>
<sequence>MYDGHATDNRNGPSDRLAPIVFALDNDDNGHNDAGGAGEWTGHMGKEGDTDRFCALLLASPALNERVPSRSRFTAPAPFASPSRLRDHSSRSINDIPGSSGAYNVFSHHTLSSSSQCAPAAPTFSCAPAAARPPPRFSTAASLRIRRHIPPVVPCVV</sequence>
<proteinExistence type="predicted"/>
<keyword evidence="3" id="KW-1185">Reference proteome</keyword>
<reference evidence="2 3" key="1">
    <citation type="journal article" date="2016" name="Mol. Biol. Evol.">
        <title>Comparative Genomics of Early-Diverging Mushroom-Forming Fungi Provides Insights into the Origins of Lignocellulose Decay Capabilities.</title>
        <authorList>
            <person name="Nagy L.G."/>
            <person name="Riley R."/>
            <person name="Tritt A."/>
            <person name="Adam C."/>
            <person name="Daum C."/>
            <person name="Floudas D."/>
            <person name="Sun H."/>
            <person name="Yadav J.S."/>
            <person name="Pangilinan J."/>
            <person name="Larsson K.H."/>
            <person name="Matsuura K."/>
            <person name="Barry K."/>
            <person name="Labutti K."/>
            <person name="Kuo R."/>
            <person name="Ohm R.A."/>
            <person name="Bhattacharya S.S."/>
            <person name="Shirouzu T."/>
            <person name="Yoshinaga Y."/>
            <person name="Martin F.M."/>
            <person name="Grigoriev I.V."/>
            <person name="Hibbett D.S."/>
        </authorList>
    </citation>
    <scope>NUCLEOTIDE SEQUENCE [LARGE SCALE GENOMIC DNA]</scope>
    <source>
        <strain evidence="2 3">CBS 109695</strain>
    </source>
</reference>
<evidence type="ECO:0000313" key="2">
    <source>
        <dbReference type="EMBL" id="KZP27769.1"/>
    </source>
</evidence>
<feature type="region of interest" description="Disordered" evidence="1">
    <location>
        <begin position="72"/>
        <end position="92"/>
    </location>
</feature>